<name>A0A6G1TYQ5_9BACT</name>
<keyword evidence="2" id="KW-0238">DNA-binding</keyword>
<evidence type="ECO:0000256" key="3">
    <source>
        <dbReference type="ARBA" id="ARBA00023163"/>
    </source>
</evidence>
<dbReference type="Gene3D" id="1.10.10.60">
    <property type="entry name" value="Homeodomain-like"/>
    <property type="match status" value="1"/>
</dbReference>
<dbReference type="GO" id="GO:0003700">
    <property type="term" value="F:DNA-binding transcription factor activity"/>
    <property type="evidence" value="ECO:0007669"/>
    <property type="project" value="InterPro"/>
</dbReference>
<feature type="domain" description="HTH araC/xylS-type" evidence="4">
    <location>
        <begin position="262"/>
        <end position="359"/>
    </location>
</feature>
<dbReference type="SMART" id="SM00342">
    <property type="entry name" value="HTH_ARAC"/>
    <property type="match status" value="1"/>
</dbReference>
<organism evidence="5 6">
    <name type="scientific">Segatella copri</name>
    <dbReference type="NCBI Taxonomy" id="165179"/>
    <lineage>
        <taxon>Bacteria</taxon>
        <taxon>Pseudomonadati</taxon>
        <taxon>Bacteroidota</taxon>
        <taxon>Bacteroidia</taxon>
        <taxon>Bacteroidales</taxon>
        <taxon>Prevotellaceae</taxon>
        <taxon>Segatella</taxon>
    </lineage>
</organism>
<dbReference type="PROSITE" id="PS01124">
    <property type="entry name" value="HTH_ARAC_FAMILY_2"/>
    <property type="match status" value="1"/>
</dbReference>
<evidence type="ECO:0000313" key="5">
    <source>
        <dbReference type="EMBL" id="MQN80296.1"/>
    </source>
</evidence>
<dbReference type="AlphaFoldDB" id="A0A6G1TYQ5"/>
<dbReference type="OrthoDB" id="1372329at2"/>
<evidence type="ECO:0000313" key="6">
    <source>
        <dbReference type="Proteomes" id="UP000480425"/>
    </source>
</evidence>
<dbReference type="SUPFAM" id="SSF46689">
    <property type="entry name" value="Homeodomain-like"/>
    <property type="match status" value="1"/>
</dbReference>
<reference evidence="5 6" key="1">
    <citation type="submission" date="2019-09" db="EMBL/GenBank/DDBJ databases">
        <title>Distinct polysaccharide growth profiles of human intestinal Prevotella copri isolates.</title>
        <authorList>
            <person name="Fehlner-Peach H."/>
            <person name="Magnabosco C."/>
            <person name="Raghavan V."/>
            <person name="Scher J.U."/>
            <person name="Tett A."/>
            <person name="Cox L.M."/>
            <person name="Gottsegen C."/>
            <person name="Watters A."/>
            <person name="Wiltshire- Gordon J.D."/>
            <person name="Segata N."/>
            <person name="Bonneau R."/>
            <person name="Littman D.R."/>
        </authorList>
    </citation>
    <scope>NUCLEOTIDE SEQUENCE [LARGE SCALE GENOMIC DNA]</scope>
    <source>
        <strain evidence="6">iA622</strain>
    </source>
</reference>
<accession>A0A6G1TYQ5</accession>
<dbReference type="InterPro" id="IPR009057">
    <property type="entry name" value="Homeodomain-like_sf"/>
</dbReference>
<dbReference type="GO" id="GO:0043565">
    <property type="term" value="F:sequence-specific DNA binding"/>
    <property type="evidence" value="ECO:0007669"/>
    <property type="project" value="InterPro"/>
</dbReference>
<evidence type="ECO:0000256" key="1">
    <source>
        <dbReference type="ARBA" id="ARBA00023015"/>
    </source>
</evidence>
<proteinExistence type="predicted"/>
<sequence length="359" mass="41880">MFLIIDSCFLKFGCKGTEFWANNHFKFFAADGRFGNNSSFMSHILCNFATEIGIKRHNNSIYNKLEMELSELSSYQEASLSCSGLEEWQEGPQVLTYGAILICRKGKARLQVNYKDWQLYEGAVITLFPNDVVELKVEGDCKSPETENGDCKSPQTANSFQVEMLKYNPSLLREASLQLEQTVYSSLREDRCRQDTPVVTNIINGMFALLKVYFDQSECTCISQLVLCQLKAFFIGFHEYLQRNPQYRPDEVKSYRVRELFNHFMMLLERDYKISRDVNYYAVQMNISSKYLTNIVNQVTGHTPKTIIDQYVILQLKMHLKRTTQSIKEMAWEFHFADVSFFCRYFKKHTGLTPQQIRE</sequence>
<evidence type="ECO:0000259" key="4">
    <source>
        <dbReference type="PROSITE" id="PS01124"/>
    </source>
</evidence>
<dbReference type="InterPro" id="IPR018060">
    <property type="entry name" value="HTH_AraC"/>
</dbReference>
<dbReference type="InterPro" id="IPR003313">
    <property type="entry name" value="AraC-bd"/>
</dbReference>
<protein>
    <submittedName>
        <fullName evidence="5">AraC family transcriptional regulator</fullName>
    </submittedName>
</protein>
<keyword evidence="3" id="KW-0804">Transcription</keyword>
<dbReference type="Proteomes" id="UP000480425">
    <property type="component" value="Unassembled WGS sequence"/>
</dbReference>
<dbReference type="PANTHER" id="PTHR43280">
    <property type="entry name" value="ARAC-FAMILY TRANSCRIPTIONAL REGULATOR"/>
    <property type="match status" value="1"/>
</dbReference>
<dbReference type="PANTHER" id="PTHR43280:SF32">
    <property type="entry name" value="TRANSCRIPTIONAL REGULATORY PROTEIN"/>
    <property type="match status" value="1"/>
</dbReference>
<dbReference type="Pfam" id="PF12833">
    <property type="entry name" value="HTH_18"/>
    <property type="match status" value="1"/>
</dbReference>
<keyword evidence="1" id="KW-0805">Transcription regulation</keyword>
<dbReference type="EMBL" id="VZCB01000045">
    <property type="protein sequence ID" value="MQN80296.1"/>
    <property type="molecule type" value="Genomic_DNA"/>
</dbReference>
<evidence type="ECO:0000256" key="2">
    <source>
        <dbReference type="ARBA" id="ARBA00023125"/>
    </source>
</evidence>
<dbReference type="Pfam" id="PF02311">
    <property type="entry name" value="AraC_binding"/>
    <property type="match status" value="1"/>
</dbReference>
<comment type="caution">
    <text evidence="5">The sequence shown here is derived from an EMBL/GenBank/DDBJ whole genome shotgun (WGS) entry which is preliminary data.</text>
</comment>
<gene>
    <name evidence="5" type="ORF">F7D73_04890</name>
</gene>